<evidence type="ECO:0000256" key="1">
    <source>
        <dbReference type="SAM" id="MobiDB-lite"/>
    </source>
</evidence>
<dbReference type="Gene3D" id="3.60.15.10">
    <property type="entry name" value="Ribonuclease Z/Hydroxyacylglutathione hydrolase-like"/>
    <property type="match status" value="2"/>
</dbReference>
<feature type="region of interest" description="Disordered" evidence="1">
    <location>
        <begin position="53"/>
        <end position="72"/>
    </location>
</feature>
<proteinExistence type="predicted"/>
<feature type="domain" description="Metallo-beta-lactamase" evidence="2">
    <location>
        <begin position="95"/>
        <end position="202"/>
    </location>
</feature>
<protein>
    <recommendedName>
        <fullName evidence="2">Metallo-beta-lactamase domain-containing protein</fullName>
    </recommendedName>
</protein>
<dbReference type="InterPro" id="IPR052926">
    <property type="entry name" value="Metallo-beta-lactamase_dom"/>
</dbReference>
<dbReference type="InterPro" id="IPR041712">
    <property type="entry name" value="DHPS-like_MBL-fold"/>
</dbReference>
<dbReference type="PANTHER" id="PTHR13754">
    <property type="entry name" value="METALLO-BETA-LACTAMASE SUPERFAMILY PROTEIN"/>
    <property type="match status" value="1"/>
</dbReference>
<name>A0ABR0LGJ0_9PEZI</name>
<organism evidence="3 4">
    <name type="scientific">Rachicladosporium monterosium</name>
    <dbReference type="NCBI Taxonomy" id="1507873"/>
    <lineage>
        <taxon>Eukaryota</taxon>
        <taxon>Fungi</taxon>
        <taxon>Dikarya</taxon>
        <taxon>Ascomycota</taxon>
        <taxon>Pezizomycotina</taxon>
        <taxon>Dothideomycetes</taxon>
        <taxon>Dothideomycetidae</taxon>
        <taxon>Cladosporiales</taxon>
        <taxon>Cladosporiaceae</taxon>
        <taxon>Rachicladosporium</taxon>
    </lineage>
</organism>
<dbReference type="InterPro" id="IPR036866">
    <property type="entry name" value="RibonucZ/Hydroxyglut_hydro"/>
</dbReference>
<accession>A0ABR0LGJ0</accession>
<dbReference type="Pfam" id="PF00753">
    <property type="entry name" value="Lactamase_B"/>
    <property type="match status" value="1"/>
</dbReference>
<reference evidence="3 4" key="1">
    <citation type="submission" date="2023-08" db="EMBL/GenBank/DDBJ databases">
        <title>Black Yeasts Isolated from many extreme environments.</title>
        <authorList>
            <person name="Coleine C."/>
            <person name="Stajich J.E."/>
            <person name="Selbmann L."/>
        </authorList>
    </citation>
    <scope>NUCLEOTIDE SEQUENCE [LARGE SCALE GENOMIC DNA]</scope>
    <source>
        <strain evidence="3 4">CCFEE 5386</strain>
    </source>
</reference>
<dbReference type="PANTHER" id="PTHR13754:SF13">
    <property type="entry name" value="METALLO-BETA-LACTAMASE SUPERFAMILY PROTEIN (AFU_ORTHOLOGUE AFUA_3G07630)"/>
    <property type="match status" value="1"/>
</dbReference>
<dbReference type="InterPro" id="IPR001279">
    <property type="entry name" value="Metallo-B-lactamas"/>
</dbReference>
<comment type="caution">
    <text evidence="3">The sequence shown here is derived from an EMBL/GenBank/DDBJ whole genome shotgun (WGS) entry which is preliminary data.</text>
</comment>
<dbReference type="SUPFAM" id="SSF56281">
    <property type="entry name" value="Metallo-hydrolase/oxidoreductase"/>
    <property type="match status" value="1"/>
</dbReference>
<evidence type="ECO:0000313" key="3">
    <source>
        <dbReference type="EMBL" id="KAK5148430.1"/>
    </source>
</evidence>
<dbReference type="EMBL" id="JAVRRR010000006">
    <property type="protein sequence ID" value="KAK5148430.1"/>
    <property type="molecule type" value="Genomic_DNA"/>
</dbReference>
<dbReference type="CDD" id="cd07713">
    <property type="entry name" value="DHPS-like_MBL-fold"/>
    <property type="match status" value="1"/>
</dbReference>
<gene>
    <name evidence="3" type="ORF">LTR32_000248</name>
</gene>
<sequence>MAALVELDSLEILVVVDNEYGIPSYVTRKCTTNSSLGFLDPISPCPNPAVQQSGSLKDLGINGSPITTNDRGDATKELRMDSICCSAHGLSLLITGVAGNKRHTMLFDTGPEDRIFELNAQRLKAPLRDIEAIHLSHWHRDHSGGMLKVLEMAGAAGAKSISVDLHPDRPDYRGIMAMAPISMEADPTFEEIEKAGGKVEKHGEAHGVLENYFMVSGEIPRVTKYELGLKRGIRFAKETGKWEEDTLIKDERYLMCKLKGAQSPPTPAPSTVPPVFDQLTLATDKGLVLFTGCSHAGVVNASRNAVDLGSGTPLYAVMGGYHLADAEPELISDSVADLKALEPKVLLAGHCTGWRAKFEIERQMPGRLVPSFVGSRFVL</sequence>
<evidence type="ECO:0000259" key="2">
    <source>
        <dbReference type="Pfam" id="PF00753"/>
    </source>
</evidence>
<dbReference type="Proteomes" id="UP001308179">
    <property type="component" value="Unassembled WGS sequence"/>
</dbReference>
<evidence type="ECO:0000313" key="4">
    <source>
        <dbReference type="Proteomes" id="UP001308179"/>
    </source>
</evidence>
<keyword evidence="4" id="KW-1185">Reference proteome</keyword>